<dbReference type="AlphaFoldDB" id="A0A3N0XLQ3"/>
<name>A0A3N0XLQ3_ANAGA</name>
<dbReference type="OrthoDB" id="8904246at2759"/>
<reference evidence="2 3" key="1">
    <citation type="submission" date="2018-10" db="EMBL/GenBank/DDBJ databases">
        <title>Genome assembly for a Yunnan-Guizhou Plateau 3E fish, Anabarilius grahami (Regan), and its evolutionary and genetic applications.</title>
        <authorList>
            <person name="Jiang W."/>
        </authorList>
    </citation>
    <scope>NUCLEOTIDE SEQUENCE [LARGE SCALE GENOMIC DNA]</scope>
    <source>
        <strain evidence="2">AG-KIZ</strain>
        <tissue evidence="2">Muscle</tissue>
    </source>
</reference>
<keyword evidence="1" id="KW-0812">Transmembrane</keyword>
<evidence type="ECO:0000256" key="1">
    <source>
        <dbReference type="SAM" id="Phobius"/>
    </source>
</evidence>
<dbReference type="EMBL" id="RJVU01069905">
    <property type="protein sequence ID" value="ROI64855.1"/>
    <property type="molecule type" value="Genomic_DNA"/>
</dbReference>
<evidence type="ECO:0000313" key="3">
    <source>
        <dbReference type="Proteomes" id="UP000281406"/>
    </source>
</evidence>
<keyword evidence="1" id="KW-0472">Membrane</keyword>
<proteinExistence type="predicted"/>
<dbReference type="Proteomes" id="UP000281406">
    <property type="component" value="Unassembled WGS sequence"/>
</dbReference>
<accession>A0A3N0XLQ3</accession>
<gene>
    <name evidence="2" type="ORF">DPX16_3402</name>
</gene>
<protein>
    <submittedName>
        <fullName evidence="2">Uncharacterized protein</fullName>
    </submittedName>
</protein>
<feature type="transmembrane region" description="Helical" evidence="1">
    <location>
        <begin position="158"/>
        <end position="183"/>
    </location>
</feature>
<sequence>MSGEYLGRCDRRADTCRNRGELAALEQIRHRVTHRRRGEHKETGKTLEIDLPVPNITVYRQKENREHVIVLCEVDMERYMLRWLSITLSVESEEKYTIKRVTSSQFTNTCLFMVTVSSPASFTCETKVYYKGKVKNLRSHTYTYEWSVLDHHEEGVSLFYICFSSFIAVGLVIMTAAVIVTTIRSKAKGVFQQLLTVRSKSKNENNENAYTMC</sequence>
<keyword evidence="1" id="KW-1133">Transmembrane helix</keyword>
<comment type="caution">
    <text evidence="2">The sequence shown here is derived from an EMBL/GenBank/DDBJ whole genome shotgun (WGS) entry which is preliminary data.</text>
</comment>
<organism evidence="2 3">
    <name type="scientific">Anabarilius grahami</name>
    <name type="common">Kanglang fish</name>
    <name type="synonym">Barilius grahami</name>
    <dbReference type="NCBI Taxonomy" id="495550"/>
    <lineage>
        <taxon>Eukaryota</taxon>
        <taxon>Metazoa</taxon>
        <taxon>Chordata</taxon>
        <taxon>Craniata</taxon>
        <taxon>Vertebrata</taxon>
        <taxon>Euteleostomi</taxon>
        <taxon>Actinopterygii</taxon>
        <taxon>Neopterygii</taxon>
        <taxon>Teleostei</taxon>
        <taxon>Ostariophysi</taxon>
        <taxon>Cypriniformes</taxon>
        <taxon>Xenocyprididae</taxon>
        <taxon>Xenocypridinae</taxon>
        <taxon>Xenocypridinae incertae sedis</taxon>
        <taxon>Anabarilius</taxon>
    </lineage>
</organism>
<keyword evidence="3" id="KW-1185">Reference proteome</keyword>
<evidence type="ECO:0000313" key="2">
    <source>
        <dbReference type="EMBL" id="ROI64855.1"/>
    </source>
</evidence>